<reference evidence="3" key="2">
    <citation type="submission" date="2019-12" db="EMBL/GenBank/DDBJ databases">
        <title>Genome sequencing and annotation of Brassica cretica.</title>
        <authorList>
            <person name="Studholme D.J."/>
            <person name="Sarris P."/>
        </authorList>
    </citation>
    <scope>NUCLEOTIDE SEQUENCE</scope>
    <source>
        <strain evidence="3">PFS-109/04</strain>
        <tissue evidence="3">Leaf</tissue>
    </source>
</reference>
<accession>A0A8S9L8Q8</accession>
<keyword evidence="1" id="KW-0812">Transmembrane</keyword>
<organism evidence="2">
    <name type="scientific">Brassica cretica</name>
    <name type="common">Mustard</name>
    <dbReference type="NCBI Taxonomy" id="69181"/>
    <lineage>
        <taxon>Eukaryota</taxon>
        <taxon>Viridiplantae</taxon>
        <taxon>Streptophyta</taxon>
        <taxon>Embryophyta</taxon>
        <taxon>Tracheophyta</taxon>
        <taxon>Spermatophyta</taxon>
        <taxon>Magnoliopsida</taxon>
        <taxon>eudicotyledons</taxon>
        <taxon>Gunneridae</taxon>
        <taxon>Pentapetalae</taxon>
        <taxon>rosids</taxon>
        <taxon>malvids</taxon>
        <taxon>Brassicales</taxon>
        <taxon>Brassicaceae</taxon>
        <taxon>Brassiceae</taxon>
        <taxon>Brassica</taxon>
    </lineage>
</organism>
<reference evidence="2" key="1">
    <citation type="submission" date="2019-12" db="EMBL/GenBank/DDBJ databases">
        <title>Genome sequencing and annotation of Brassica cretica.</title>
        <authorList>
            <person name="Studholme D.J."/>
            <person name="Sarris P.F."/>
        </authorList>
    </citation>
    <scope>NUCLEOTIDE SEQUENCE</scope>
    <source>
        <strain evidence="2">PFS-102/07</strain>
        <tissue evidence="2">Leaf</tissue>
    </source>
</reference>
<gene>
    <name evidence="3" type="ORF">F2Q69_00012514</name>
    <name evidence="2" type="ORF">F2Q70_00025744</name>
</gene>
<name>A0A8S9L8Q8_BRACR</name>
<feature type="transmembrane region" description="Helical" evidence="1">
    <location>
        <begin position="59"/>
        <end position="79"/>
    </location>
</feature>
<dbReference type="AlphaFoldDB" id="A0A8S9L8Q8"/>
<proteinExistence type="predicted"/>
<dbReference type="EMBL" id="QGKY02000094">
    <property type="protein sequence ID" value="KAF2603734.1"/>
    <property type="molecule type" value="Genomic_DNA"/>
</dbReference>
<dbReference type="EMBL" id="QGKX02000996">
    <property type="protein sequence ID" value="KAF3556466.1"/>
    <property type="molecule type" value="Genomic_DNA"/>
</dbReference>
<evidence type="ECO:0000256" key="1">
    <source>
        <dbReference type="SAM" id="Phobius"/>
    </source>
</evidence>
<evidence type="ECO:0000313" key="2">
    <source>
        <dbReference type="EMBL" id="KAF2603734.1"/>
    </source>
</evidence>
<feature type="transmembrane region" description="Helical" evidence="1">
    <location>
        <begin position="7"/>
        <end position="27"/>
    </location>
</feature>
<keyword evidence="1" id="KW-1133">Transmembrane helix</keyword>
<protein>
    <submittedName>
        <fullName evidence="2">Uncharacterized protein</fullName>
    </submittedName>
</protein>
<comment type="caution">
    <text evidence="2">The sequence shown here is derived from an EMBL/GenBank/DDBJ whole genome shotgun (WGS) entry which is preliminary data.</text>
</comment>
<sequence>MPMGTPCIVILTIIPCSFLLTIGISNLSKMGPYIRPLPTLLLVLHLVLRLVLFKFTFRIKLLLLNLLLILTIALCRPGTLSPPTDGKMNRFGFGFPFTRLRRRRQSNATIQSRL</sequence>
<keyword evidence="1" id="KW-0472">Membrane</keyword>
<evidence type="ECO:0000313" key="3">
    <source>
        <dbReference type="EMBL" id="KAF3556466.1"/>
    </source>
</evidence>
<feature type="transmembrane region" description="Helical" evidence="1">
    <location>
        <begin position="33"/>
        <end position="52"/>
    </location>
</feature>
<dbReference type="Proteomes" id="UP000712600">
    <property type="component" value="Unassembled WGS sequence"/>
</dbReference>